<evidence type="ECO:0000256" key="5">
    <source>
        <dbReference type="ARBA" id="ARBA00022906"/>
    </source>
</evidence>
<evidence type="ECO:0000256" key="9">
    <source>
        <dbReference type="SAM" id="Phobius"/>
    </source>
</evidence>
<evidence type="ECO:0000256" key="2">
    <source>
        <dbReference type="ARBA" id="ARBA00008873"/>
    </source>
</evidence>
<dbReference type="NCBIfam" id="TIGR01297">
    <property type="entry name" value="CDF"/>
    <property type="match status" value="1"/>
</dbReference>
<dbReference type="AlphaFoldDB" id="A0A4R3HXM3"/>
<feature type="transmembrane region" description="Helical" evidence="9">
    <location>
        <begin position="183"/>
        <end position="201"/>
    </location>
</feature>
<keyword evidence="3" id="KW-0813">Transport</keyword>
<sequence>MGAGHSHAVPGTQNERALRFALLLTTTFLIAEVVAGVLTGSLALISDAAHMFTDAAALAIALVAVRIGKRPADSQRTFGYYRFEILAAAFNAILLFLVAIYILFEAYQRLKNPPEIQSTGMLIVAVLGLGINLVSMRLLSGGKEHSLNVKGAYLEVWSDMLGSLGVIAGALIIRFTGWSWVDSLVAVAIGLWVLPRTWLLLKESLNVLLEGVPEGIGLDKVQQALLAVPGVQSLHDLHVWTISSGKVSLTVHVVCAATEMPNDRLLAAIRSMLATQFDIHHSTVQLEQAPCEQASDLHTFIPTSHDDKELHSH</sequence>
<dbReference type="SUPFAM" id="SSF161111">
    <property type="entry name" value="Cation efflux protein transmembrane domain-like"/>
    <property type="match status" value="1"/>
</dbReference>
<keyword evidence="8 9" id="KW-0472">Membrane</keyword>
<dbReference type="InterPro" id="IPR036837">
    <property type="entry name" value="Cation_efflux_CTD_sf"/>
</dbReference>
<keyword evidence="4 9" id="KW-0812">Transmembrane</keyword>
<evidence type="ECO:0000313" key="12">
    <source>
        <dbReference type="EMBL" id="TCS37918.1"/>
    </source>
</evidence>
<keyword evidence="5" id="KW-0864">Zinc transport</keyword>
<evidence type="ECO:0000259" key="11">
    <source>
        <dbReference type="Pfam" id="PF16916"/>
    </source>
</evidence>
<evidence type="ECO:0000256" key="1">
    <source>
        <dbReference type="ARBA" id="ARBA00004141"/>
    </source>
</evidence>
<dbReference type="GO" id="GO:0005886">
    <property type="term" value="C:plasma membrane"/>
    <property type="evidence" value="ECO:0007669"/>
    <property type="project" value="TreeGrafter"/>
</dbReference>
<dbReference type="InterPro" id="IPR050681">
    <property type="entry name" value="CDF/SLC30A"/>
</dbReference>
<evidence type="ECO:0000256" key="3">
    <source>
        <dbReference type="ARBA" id="ARBA00022448"/>
    </source>
</evidence>
<protein>
    <submittedName>
        <fullName evidence="12">Cobalt-zinc-cadmium efflux system protein</fullName>
    </submittedName>
</protein>
<dbReference type="OrthoDB" id="9809646at2"/>
<reference evidence="12 13" key="1">
    <citation type="submission" date="2019-03" db="EMBL/GenBank/DDBJ databases">
        <title>Genomic Encyclopedia of Type Strains, Phase IV (KMG-IV): sequencing the most valuable type-strain genomes for metagenomic binning, comparative biology and taxonomic classification.</title>
        <authorList>
            <person name="Goeker M."/>
        </authorList>
    </citation>
    <scope>NUCLEOTIDE SEQUENCE [LARGE SCALE GENOMIC DNA]</scope>
    <source>
        <strain evidence="12 13">DSM 7445</strain>
    </source>
</reference>
<evidence type="ECO:0000256" key="8">
    <source>
        <dbReference type="ARBA" id="ARBA00023136"/>
    </source>
</evidence>
<feature type="transmembrane region" description="Helical" evidence="9">
    <location>
        <begin position="116"/>
        <end position="135"/>
    </location>
</feature>
<feature type="domain" description="Cation efflux protein transmembrane" evidence="10">
    <location>
        <begin position="20"/>
        <end position="209"/>
    </location>
</feature>
<dbReference type="Pfam" id="PF01545">
    <property type="entry name" value="Cation_efflux"/>
    <property type="match status" value="1"/>
</dbReference>
<comment type="caution">
    <text evidence="12">The sequence shown here is derived from an EMBL/GenBank/DDBJ whole genome shotgun (WGS) entry which is preliminary data.</text>
</comment>
<dbReference type="Pfam" id="PF16916">
    <property type="entry name" value="ZT_dimer"/>
    <property type="match status" value="1"/>
</dbReference>
<keyword evidence="7" id="KW-0406">Ion transport</keyword>
<evidence type="ECO:0000256" key="7">
    <source>
        <dbReference type="ARBA" id="ARBA00023065"/>
    </source>
</evidence>
<name>A0A4R3HXM3_PAULE</name>
<evidence type="ECO:0000259" key="10">
    <source>
        <dbReference type="Pfam" id="PF01545"/>
    </source>
</evidence>
<organism evidence="12 13">
    <name type="scientific">Paucimonas lemoignei</name>
    <name type="common">Pseudomonas lemoignei</name>
    <dbReference type="NCBI Taxonomy" id="29443"/>
    <lineage>
        <taxon>Bacteria</taxon>
        <taxon>Pseudomonadati</taxon>
        <taxon>Pseudomonadota</taxon>
        <taxon>Betaproteobacteria</taxon>
        <taxon>Burkholderiales</taxon>
        <taxon>Burkholderiaceae</taxon>
        <taxon>Paucimonas</taxon>
    </lineage>
</organism>
<dbReference type="InterPro" id="IPR002524">
    <property type="entry name" value="Cation_efflux"/>
</dbReference>
<evidence type="ECO:0000313" key="13">
    <source>
        <dbReference type="Proteomes" id="UP000295382"/>
    </source>
</evidence>
<dbReference type="Gene3D" id="1.20.1510.10">
    <property type="entry name" value="Cation efflux protein transmembrane domain"/>
    <property type="match status" value="1"/>
</dbReference>
<dbReference type="Proteomes" id="UP000295382">
    <property type="component" value="Unassembled WGS sequence"/>
</dbReference>
<comment type="subcellular location">
    <subcellularLocation>
        <location evidence="1">Membrane</location>
        <topology evidence="1">Multi-pass membrane protein</topology>
    </subcellularLocation>
</comment>
<evidence type="ECO:0000256" key="6">
    <source>
        <dbReference type="ARBA" id="ARBA00022989"/>
    </source>
</evidence>
<dbReference type="InterPro" id="IPR027469">
    <property type="entry name" value="Cation_efflux_TMD_sf"/>
</dbReference>
<dbReference type="PANTHER" id="PTHR11562:SF17">
    <property type="entry name" value="RE54080P-RELATED"/>
    <property type="match status" value="1"/>
</dbReference>
<dbReference type="InterPro" id="IPR027470">
    <property type="entry name" value="Cation_efflux_CTD"/>
</dbReference>
<keyword evidence="5" id="KW-0862">Zinc</keyword>
<comment type="similarity">
    <text evidence="2">Belongs to the cation diffusion facilitator (CDF) transporter (TC 2.A.4) family. SLC30A subfamily.</text>
</comment>
<keyword evidence="13" id="KW-1185">Reference proteome</keyword>
<feature type="transmembrane region" description="Helical" evidence="9">
    <location>
        <begin position="156"/>
        <end position="177"/>
    </location>
</feature>
<dbReference type="GO" id="GO:0005385">
    <property type="term" value="F:zinc ion transmembrane transporter activity"/>
    <property type="evidence" value="ECO:0007669"/>
    <property type="project" value="TreeGrafter"/>
</dbReference>
<dbReference type="RefSeq" id="WP_132257987.1">
    <property type="nucleotide sequence ID" value="NZ_SLZQ01000003.1"/>
</dbReference>
<feature type="transmembrane region" description="Helical" evidence="9">
    <location>
        <begin position="20"/>
        <end position="45"/>
    </location>
</feature>
<feature type="domain" description="Cation efflux protein cytoplasmic" evidence="11">
    <location>
        <begin position="214"/>
        <end position="288"/>
    </location>
</feature>
<keyword evidence="6 9" id="KW-1133">Transmembrane helix</keyword>
<dbReference type="SUPFAM" id="SSF160240">
    <property type="entry name" value="Cation efflux protein cytoplasmic domain-like"/>
    <property type="match status" value="1"/>
</dbReference>
<dbReference type="EMBL" id="SLZQ01000003">
    <property type="protein sequence ID" value="TCS37918.1"/>
    <property type="molecule type" value="Genomic_DNA"/>
</dbReference>
<gene>
    <name evidence="12" type="ORF">EDC30_103210</name>
</gene>
<dbReference type="PANTHER" id="PTHR11562">
    <property type="entry name" value="CATION EFFLUX PROTEIN/ ZINC TRANSPORTER"/>
    <property type="match status" value="1"/>
</dbReference>
<dbReference type="InterPro" id="IPR058533">
    <property type="entry name" value="Cation_efflux_TM"/>
</dbReference>
<feature type="transmembrane region" description="Helical" evidence="9">
    <location>
        <begin position="51"/>
        <end position="68"/>
    </location>
</feature>
<feature type="transmembrane region" description="Helical" evidence="9">
    <location>
        <begin position="80"/>
        <end position="104"/>
    </location>
</feature>
<accession>A0A4R3HXM3</accession>
<evidence type="ECO:0000256" key="4">
    <source>
        <dbReference type="ARBA" id="ARBA00022692"/>
    </source>
</evidence>
<proteinExistence type="inferred from homology"/>